<evidence type="ECO:0000256" key="10">
    <source>
        <dbReference type="ARBA" id="ARBA00023328"/>
    </source>
</evidence>
<evidence type="ECO:0000313" key="11">
    <source>
        <dbReference type="Ensembl" id="ENSACAP00000018423.2"/>
    </source>
</evidence>
<keyword evidence="7" id="KW-0995">Kinetochore</keyword>
<keyword evidence="6" id="KW-0498">Mitosis</keyword>
<dbReference type="GO" id="GO:0005634">
    <property type="term" value="C:nucleus"/>
    <property type="evidence" value="ECO:0007669"/>
    <property type="project" value="InterPro"/>
</dbReference>
<reference evidence="11 12" key="1">
    <citation type="submission" date="2009-12" db="EMBL/GenBank/DDBJ databases">
        <title>The Genome Sequence of Anolis carolinensis (Green Anole Lizard).</title>
        <authorList>
            <consortium name="The Genome Sequencing Platform"/>
            <person name="Di Palma F."/>
            <person name="Alfoldi J."/>
            <person name="Heiman D."/>
            <person name="Young S."/>
            <person name="Grabherr M."/>
            <person name="Johnson J."/>
            <person name="Lander E.S."/>
            <person name="Lindblad-Toh K."/>
        </authorList>
    </citation>
    <scope>NUCLEOTIDE SEQUENCE [LARGE SCALE GENOMIC DNA]</scope>
    <source>
        <strain evidence="11 12">JBL SC #1</strain>
    </source>
</reference>
<keyword evidence="9" id="KW-0131">Cell cycle</keyword>
<reference evidence="11" key="2">
    <citation type="submission" date="2025-08" db="UniProtKB">
        <authorList>
            <consortium name="Ensembl"/>
        </authorList>
    </citation>
    <scope>IDENTIFICATION</scope>
</reference>
<dbReference type="GO" id="GO:0051382">
    <property type="term" value="P:kinetochore assembly"/>
    <property type="evidence" value="ECO:0000318"/>
    <property type="project" value="GO_Central"/>
</dbReference>
<dbReference type="GO" id="GO:0051301">
    <property type="term" value="P:cell division"/>
    <property type="evidence" value="ECO:0007669"/>
    <property type="project" value="UniProtKB-KW"/>
</dbReference>
<evidence type="ECO:0000256" key="6">
    <source>
        <dbReference type="ARBA" id="ARBA00022776"/>
    </source>
</evidence>
<dbReference type="AlphaFoldDB" id="G1KVB7"/>
<evidence type="ECO:0000256" key="9">
    <source>
        <dbReference type="ARBA" id="ARBA00023306"/>
    </source>
</evidence>
<dbReference type="GeneTree" id="ENSGT00390000018665"/>
<evidence type="ECO:0000256" key="8">
    <source>
        <dbReference type="ARBA" id="ARBA00023054"/>
    </source>
</evidence>
<evidence type="ECO:0000256" key="2">
    <source>
        <dbReference type="ARBA" id="ARBA00008643"/>
    </source>
</evidence>
<keyword evidence="10" id="KW-0137">Centromere</keyword>
<comment type="subcellular location">
    <subcellularLocation>
        <location evidence="1">Chromosome</location>
        <location evidence="1">Centromere</location>
        <location evidence="1">Kinetochore</location>
    </subcellularLocation>
</comment>
<reference evidence="11" key="3">
    <citation type="submission" date="2025-09" db="UniProtKB">
        <authorList>
            <consortium name="Ensembl"/>
        </authorList>
    </citation>
    <scope>IDENTIFICATION</scope>
</reference>
<keyword evidence="8" id="KW-0175">Coiled coil</keyword>
<keyword evidence="12" id="KW-1185">Reference proteome</keyword>
<sequence length="185" mass="21801">MLNLFLSQNRYIFKCNSSQIYTFEEHRKGFTSLWCLFCCLCLFRKFHLTFSVPIENWILNNLACCGSCSPNTWRAKRGTVQFFSFIKERFKNLLAQMEEILLSTVLSMPENVLLPEGRAQEFSYSEEGFQECREEVVWLDERLRAKTWAKEALQEQKIVQAHLDRMLQSFDSLDQVNRRGVATSK</sequence>
<accession>G1KVB7</accession>
<comment type="similarity">
    <text evidence="2">Belongs to the mis12 family.</text>
</comment>
<name>G1KVB7_ANOCA</name>
<evidence type="ECO:0000256" key="3">
    <source>
        <dbReference type="ARBA" id="ARBA00013793"/>
    </source>
</evidence>
<dbReference type="PANTHER" id="PTHR14527">
    <property type="entry name" value="PROTEIN MIS12 HOMOLOG"/>
    <property type="match status" value="1"/>
</dbReference>
<proteinExistence type="inferred from homology"/>
<dbReference type="Bgee" id="ENSACAG00000024665">
    <property type="expression patterns" value="Expressed in kidney and 11 other cell types or tissues"/>
</dbReference>
<dbReference type="GO" id="GO:0000444">
    <property type="term" value="C:MIS12/MIND type complex"/>
    <property type="evidence" value="ECO:0000318"/>
    <property type="project" value="GO_Central"/>
</dbReference>
<evidence type="ECO:0000313" key="12">
    <source>
        <dbReference type="Proteomes" id="UP000001646"/>
    </source>
</evidence>
<keyword evidence="5" id="KW-0132">Cell division</keyword>
<keyword evidence="4" id="KW-0158">Chromosome</keyword>
<dbReference type="HOGENOM" id="CLU_1630753_0_0_1"/>
<organism evidence="11 12">
    <name type="scientific">Anolis carolinensis</name>
    <name type="common">Green anole</name>
    <name type="synonym">American chameleon</name>
    <dbReference type="NCBI Taxonomy" id="28377"/>
    <lineage>
        <taxon>Eukaryota</taxon>
        <taxon>Metazoa</taxon>
        <taxon>Chordata</taxon>
        <taxon>Craniata</taxon>
        <taxon>Vertebrata</taxon>
        <taxon>Euteleostomi</taxon>
        <taxon>Lepidosauria</taxon>
        <taxon>Squamata</taxon>
        <taxon>Bifurcata</taxon>
        <taxon>Unidentata</taxon>
        <taxon>Episquamata</taxon>
        <taxon>Toxicofera</taxon>
        <taxon>Iguania</taxon>
        <taxon>Dactyloidae</taxon>
        <taxon>Anolis</taxon>
    </lineage>
</organism>
<protein>
    <recommendedName>
        <fullName evidence="3">Protein MIS12 homolog</fullName>
    </recommendedName>
</protein>
<evidence type="ECO:0000256" key="1">
    <source>
        <dbReference type="ARBA" id="ARBA00004629"/>
    </source>
</evidence>
<evidence type="ECO:0000256" key="5">
    <source>
        <dbReference type="ARBA" id="ARBA00022618"/>
    </source>
</evidence>
<dbReference type="Ensembl" id="ENSACAT00000023052.2">
    <property type="protein sequence ID" value="ENSACAP00000018423.2"/>
    <property type="gene ID" value="ENSACAG00000024665.2"/>
</dbReference>
<dbReference type="InterPro" id="IPR008685">
    <property type="entry name" value="Centromere_Mis12"/>
</dbReference>
<dbReference type="GO" id="GO:0000070">
    <property type="term" value="P:mitotic sister chromatid segregation"/>
    <property type="evidence" value="ECO:0000318"/>
    <property type="project" value="GO_Central"/>
</dbReference>
<evidence type="ECO:0000256" key="7">
    <source>
        <dbReference type="ARBA" id="ARBA00022838"/>
    </source>
</evidence>
<dbReference type="Proteomes" id="UP000001646">
    <property type="component" value="Chromosome 1"/>
</dbReference>
<evidence type="ECO:0000256" key="4">
    <source>
        <dbReference type="ARBA" id="ARBA00022454"/>
    </source>
</evidence>
<dbReference type="STRING" id="28377.ENSACAP00000018423"/>
<dbReference type="PANTHER" id="PTHR14527:SF2">
    <property type="entry name" value="PROTEIN MIS12 HOMOLOG"/>
    <property type="match status" value="1"/>
</dbReference>
<dbReference type="Pfam" id="PF05859">
    <property type="entry name" value="Mis12"/>
    <property type="match status" value="1"/>
</dbReference>
<dbReference type="InParanoid" id="G1KVB7"/>